<feature type="compositionally biased region" description="Polar residues" evidence="4">
    <location>
        <begin position="153"/>
        <end position="170"/>
    </location>
</feature>
<dbReference type="Pfam" id="PF07686">
    <property type="entry name" value="V-set"/>
    <property type="match status" value="1"/>
</dbReference>
<keyword evidence="7" id="KW-1185">Reference proteome</keyword>
<feature type="domain" description="Immunoglobulin V-set" evidence="5">
    <location>
        <begin position="35"/>
        <end position="126"/>
    </location>
</feature>
<evidence type="ECO:0000256" key="4">
    <source>
        <dbReference type="SAM" id="MobiDB-lite"/>
    </source>
</evidence>
<accession>A0ABU7AMC9</accession>
<sequence>MTGTESLTEVNARWEGWVEITKKNNCTTINQTAYRAAKTSIRCNYSDLDQSKIKFICKADNYTCKEILTTQLSKRSKGRFSLTDISSGFDLSIRQVSLNDSGVYWCGVKEKDDSYRAGITKIQLKVKRRKSKRMSAHWKHHKQKYERQVYDEGQQNKPNHNSNIERSNSS</sequence>
<dbReference type="InterPro" id="IPR036179">
    <property type="entry name" value="Ig-like_dom_sf"/>
</dbReference>
<evidence type="ECO:0000259" key="5">
    <source>
        <dbReference type="Pfam" id="PF07686"/>
    </source>
</evidence>
<dbReference type="Proteomes" id="UP001345963">
    <property type="component" value="Unassembled WGS sequence"/>
</dbReference>
<evidence type="ECO:0000256" key="1">
    <source>
        <dbReference type="ARBA" id="ARBA00004370"/>
    </source>
</evidence>
<dbReference type="PANTHER" id="PTHR11860:SF118">
    <property type="entry name" value="CMRF35-LIKE MOLECULE 3-RELATED"/>
    <property type="match status" value="1"/>
</dbReference>
<organism evidence="6 7">
    <name type="scientific">Ataeniobius toweri</name>
    <dbReference type="NCBI Taxonomy" id="208326"/>
    <lineage>
        <taxon>Eukaryota</taxon>
        <taxon>Metazoa</taxon>
        <taxon>Chordata</taxon>
        <taxon>Craniata</taxon>
        <taxon>Vertebrata</taxon>
        <taxon>Euteleostomi</taxon>
        <taxon>Actinopterygii</taxon>
        <taxon>Neopterygii</taxon>
        <taxon>Teleostei</taxon>
        <taxon>Neoteleostei</taxon>
        <taxon>Acanthomorphata</taxon>
        <taxon>Ovalentaria</taxon>
        <taxon>Atherinomorphae</taxon>
        <taxon>Cyprinodontiformes</taxon>
        <taxon>Goodeidae</taxon>
        <taxon>Ataeniobius</taxon>
    </lineage>
</organism>
<name>A0ABU7AMC9_9TELE</name>
<dbReference type="EMBL" id="JAHUTI010020628">
    <property type="protein sequence ID" value="MED6238936.1"/>
    <property type="molecule type" value="Genomic_DNA"/>
</dbReference>
<evidence type="ECO:0000313" key="7">
    <source>
        <dbReference type="Proteomes" id="UP001345963"/>
    </source>
</evidence>
<keyword evidence="3" id="KW-0472">Membrane</keyword>
<dbReference type="SUPFAM" id="SSF48726">
    <property type="entry name" value="Immunoglobulin"/>
    <property type="match status" value="1"/>
</dbReference>
<proteinExistence type="predicted"/>
<evidence type="ECO:0000256" key="2">
    <source>
        <dbReference type="ARBA" id="ARBA00022692"/>
    </source>
</evidence>
<dbReference type="InterPro" id="IPR013783">
    <property type="entry name" value="Ig-like_fold"/>
</dbReference>
<dbReference type="InterPro" id="IPR013106">
    <property type="entry name" value="Ig_V-set"/>
</dbReference>
<keyword evidence="2" id="KW-0812">Transmembrane</keyword>
<comment type="caution">
    <text evidence="6">The sequence shown here is derived from an EMBL/GenBank/DDBJ whole genome shotgun (WGS) entry which is preliminary data.</text>
</comment>
<dbReference type="Gene3D" id="2.60.40.10">
    <property type="entry name" value="Immunoglobulins"/>
    <property type="match status" value="1"/>
</dbReference>
<reference evidence="6 7" key="1">
    <citation type="submission" date="2021-07" db="EMBL/GenBank/DDBJ databases">
        <authorList>
            <person name="Palmer J.M."/>
        </authorList>
    </citation>
    <scope>NUCLEOTIDE SEQUENCE [LARGE SCALE GENOMIC DNA]</scope>
    <source>
        <strain evidence="6 7">AT_MEX2019</strain>
        <tissue evidence="6">Muscle</tissue>
    </source>
</reference>
<protein>
    <recommendedName>
        <fullName evidence="5">Immunoglobulin V-set domain-containing protein</fullName>
    </recommendedName>
</protein>
<dbReference type="PANTHER" id="PTHR11860">
    <property type="entry name" value="POLYMERIC-IMMUNOGLOBULIN RECEPTOR"/>
    <property type="match status" value="1"/>
</dbReference>
<evidence type="ECO:0000313" key="6">
    <source>
        <dbReference type="EMBL" id="MED6238936.1"/>
    </source>
</evidence>
<evidence type="ECO:0000256" key="3">
    <source>
        <dbReference type="ARBA" id="ARBA00023136"/>
    </source>
</evidence>
<feature type="compositionally biased region" description="Basic residues" evidence="4">
    <location>
        <begin position="130"/>
        <end position="144"/>
    </location>
</feature>
<gene>
    <name evidence="6" type="ORF">ATANTOWER_032514</name>
</gene>
<dbReference type="InterPro" id="IPR050671">
    <property type="entry name" value="CD300_family_receptors"/>
</dbReference>
<comment type="subcellular location">
    <subcellularLocation>
        <location evidence="1">Membrane</location>
    </subcellularLocation>
</comment>
<feature type="region of interest" description="Disordered" evidence="4">
    <location>
        <begin position="130"/>
        <end position="170"/>
    </location>
</feature>